<name>A0A9D4IQA1_DREPO</name>
<reference evidence="1" key="1">
    <citation type="journal article" date="2019" name="bioRxiv">
        <title>The Genome of the Zebra Mussel, Dreissena polymorpha: A Resource for Invasive Species Research.</title>
        <authorList>
            <person name="McCartney M.A."/>
            <person name="Auch B."/>
            <person name="Kono T."/>
            <person name="Mallez S."/>
            <person name="Zhang Y."/>
            <person name="Obille A."/>
            <person name="Becker A."/>
            <person name="Abrahante J.E."/>
            <person name="Garbe J."/>
            <person name="Badalamenti J.P."/>
            <person name="Herman A."/>
            <person name="Mangelson H."/>
            <person name="Liachko I."/>
            <person name="Sullivan S."/>
            <person name="Sone E.D."/>
            <person name="Koren S."/>
            <person name="Silverstein K.A.T."/>
            <person name="Beckman K.B."/>
            <person name="Gohl D.M."/>
        </authorList>
    </citation>
    <scope>NUCLEOTIDE SEQUENCE</scope>
    <source>
        <strain evidence="1">Duluth1</strain>
        <tissue evidence="1">Whole animal</tissue>
    </source>
</reference>
<sequence length="57" mass="6684">MEVFSGRSNPTWRVNTRSPVYDRLSRMLSRVRPTRYDPVPRVNSKKAKKCVVTPIYS</sequence>
<protein>
    <submittedName>
        <fullName evidence="1">Uncharacterized protein</fullName>
    </submittedName>
</protein>
<dbReference type="Proteomes" id="UP000828390">
    <property type="component" value="Unassembled WGS sequence"/>
</dbReference>
<keyword evidence="2" id="KW-1185">Reference proteome</keyword>
<proteinExistence type="predicted"/>
<dbReference type="AlphaFoldDB" id="A0A9D4IQA1"/>
<comment type="caution">
    <text evidence="1">The sequence shown here is derived from an EMBL/GenBank/DDBJ whole genome shotgun (WGS) entry which is preliminary data.</text>
</comment>
<reference evidence="1" key="2">
    <citation type="submission" date="2020-11" db="EMBL/GenBank/DDBJ databases">
        <authorList>
            <person name="McCartney M.A."/>
            <person name="Auch B."/>
            <person name="Kono T."/>
            <person name="Mallez S."/>
            <person name="Becker A."/>
            <person name="Gohl D.M."/>
            <person name="Silverstein K.A.T."/>
            <person name="Koren S."/>
            <person name="Bechman K.B."/>
            <person name="Herman A."/>
            <person name="Abrahante J.E."/>
            <person name="Garbe J."/>
        </authorList>
    </citation>
    <scope>NUCLEOTIDE SEQUENCE</scope>
    <source>
        <strain evidence="1">Duluth1</strain>
        <tissue evidence="1">Whole animal</tissue>
    </source>
</reference>
<gene>
    <name evidence="1" type="ORF">DPMN_157737</name>
</gene>
<evidence type="ECO:0000313" key="2">
    <source>
        <dbReference type="Proteomes" id="UP000828390"/>
    </source>
</evidence>
<dbReference type="EMBL" id="JAIWYP010000008">
    <property type="protein sequence ID" value="KAH3779928.1"/>
    <property type="molecule type" value="Genomic_DNA"/>
</dbReference>
<organism evidence="1 2">
    <name type="scientific">Dreissena polymorpha</name>
    <name type="common">Zebra mussel</name>
    <name type="synonym">Mytilus polymorpha</name>
    <dbReference type="NCBI Taxonomy" id="45954"/>
    <lineage>
        <taxon>Eukaryota</taxon>
        <taxon>Metazoa</taxon>
        <taxon>Spiralia</taxon>
        <taxon>Lophotrochozoa</taxon>
        <taxon>Mollusca</taxon>
        <taxon>Bivalvia</taxon>
        <taxon>Autobranchia</taxon>
        <taxon>Heteroconchia</taxon>
        <taxon>Euheterodonta</taxon>
        <taxon>Imparidentia</taxon>
        <taxon>Neoheterodontei</taxon>
        <taxon>Myida</taxon>
        <taxon>Dreissenoidea</taxon>
        <taxon>Dreissenidae</taxon>
        <taxon>Dreissena</taxon>
    </lineage>
</organism>
<evidence type="ECO:0000313" key="1">
    <source>
        <dbReference type="EMBL" id="KAH3779928.1"/>
    </source>
</evidence>
<accession>A0A9D4IQA1</accession>